<dbReference type="InterPro" id="IPR000160">
    <property type="entry name" value="GGDEF_dom"/>
</dbReference>
<sequence length="303" mass="33564">MSEILFADDDEALRRMVGELLRHAGHQVRLCENGTQALAEVRRAAPDLVILDYRMGRPDGFEVARELKGDPRLSHVPLLILTGESRIEDRLGGFEAGADDYLAKPFDPRELLARVDALVRQSRRSLDRNPTTGLPGGLAIEREIERRREAQTPFSLCYFDLDDFKPFADRFGFAVADETIREAGRAIGTTAEGRDAFVGHVGGDDFVAVCPPESAREVALTARARFSQTLPRHLPPEAVRAGTYEAEDRAGVRREFPLTRLSAAVVRVEPSRWTSLERLGEVVAEAKRRSKSAGSGGIFEIEL</sequence>
<evidence type="ECO:0000259" key="7">
    <source>
        <dbReference type="PROSITE" id="PS50110"/>
    </source>
</evidence>
<dbReference type="Pfam" id="PF00072">
    <property type="entry name" value="Response_reg"/>
    <property type="match status" value="1"/>
</dbReference>
<evidence type="ECO:0000256" key="6">
    <source>
        <dbReference type="PROSITE-ProRule" id="PRU00169"/>
    </source>
</evidence>
<dbReference type="InterPro" id="IPR001789">
    <property type="entry name" value="Sig_transdc_resp-reg_receiver"/>
</dbReference>
<organism evidence="9 10">
    <name type="scientific">Longimicrobium terrae</name>
    <dbReference type="NCBI Taxonomy" id="1639882"/>
    <lineage>
        <taxon>Bacteria</taxon>
        <taxon>Pseudomonadati</taxon>
        <taxon>Gemmatimonadota</taxon>
        <taxon>Longimicrobiia</taxon>
        <taxon>Longimicrobiales</taxon>
        <taxon>Longimicrobiaceae</taxon>
        <taxon>Longimicrobium</taxon>
    </lineage>
</organism>
<keyword evidence="1 6" id="KW-0597">Phosphoprotein</keyword>
<dbReference type="PANTHER" id="PTHR48111">
    <property type="entry name" value="REGULATOR OF RPOS"/>
    <property type="match status" value="1"/>
</dbReference>
<dbReference type="SMART" id="SM00448">
    <property type="entry name" value="REC"/>
    <property type="match status" value="1"/>
</dbReference>
<evidence type="ECO:0000256" key="5">
    <source>
        <dbReference type="ARBA" id="ARBA00023163"/>
    </source>
</evidence>
<evidence type="ECO:0000313" key="10">
    <source>
        <dbReference type="Proteomes" id="UP000582837"/>
    </source>
</evidence>
<dbReference type="Gene3D" id="3.40.50.2300">
    <property type="match status" value="1"/>
</dbReference>
<dbReference type="Proteomes" id="UP000582837">
    <property type="component" value="Unassembled WGS sequence"/>
</dbReference>
<protein>
    <submittedName>
        <fullName evidence="9">PleD family two-component response regulator</fullName>
    </submittedName>
</protein>
<accession>A0A841GTQ0</accession>
<dbReference type="SUPFAM" id="SSF52172">
    <property type="entry name" value="CheY-like"/>
    <property type="match status" value="1"/>
</dbReference>
<dbReference type="GO" id="GO:0000156">
    <property type="term" value="F:phosphorelay response regulator activity"/>
    <property type="evidence" value="ECO:0007669"/>
    <property type="project" value="TreeGrafter"/>
</dbReference>
<evidence type="ECO:0000256" key="4">
    <source>
        <dbReference type="ARBA" id="ARBA00023125"/>
    </source>
</evidence>
<feature type="domain" description="Response regulatory" evidence="7">
    <location>
        <begin position="3"/>
        <end position="119"/>
    </location>
</feature>
<dbReference type="GO" id="GO:0006355">
    <property type="term" value="P:regulation of DNA-templated transcription"/>
    <property type="evidence" value="ECO:0007669"/>
    <property type="project" value="TreeGrafter"/>
</dbReference>
<reference evidence="9 10" key="1">
    <citation type="submission" date="2020-08" db="EMBL/GenBank/DDBJ databases">
        <title>Genomic Encyclopedia of Type Strains, Phase IV (KMG-IV): sequencing the most valuable type-strain genomes for metagenomic binning, comparative biology and taxonomic classification.</title>
        <authorList>
            <person name="Goeker M."/>
        </authorList>
    </citation>
    <scope>NUCLEOTIDE SEQUENCE [LARGE SCALE GENOMIC DNA]</scope>
    <source>
        <strain evidence="9 10">DSM 29007</strain>
    </source>
</reference>
<dbReference type="GO" id="GO:0000976">
    <property type="term" value="F:transcription cis-regulatory region binding"/>
    <property type="evidence" value="ECO:0007669"/>
    <property type="project" value="TreeGrafter"/>
</dbReference>
<feature type="domain" description="GGDEF" evidence="8">
    <location>
        <begin position="152"/>
        <end position="303"/>
    </location>
</feature>
<evidence type="ECO:0000256" key="3">
    <source>
        <dbReference type="ARBA" id="ARBA00023015"/>
    </source>
</evidence>
<dbReference type="EMBL" id="JACHIA010000003">
    <property type="protein sequence ID" value="MBB6069999.1"/>
    <property type="molecule type" value="Genomic_DNA"/>
</dbReference>
<dbReference type="SMART" id="SM00267">
    <property type="entry name" value="GGDEF"/>
    <property type="match status" value="1"/>
</dbReference>
<evidence type="ECO:0000313" key="9">
    <source>
        <dbReference type="EMBL" id="MBB6069999.1"/>
    </source>
</evidence>
<dbReference type="PROSITE" id="PS50887">
    <property type="entry name" value="GGDEF"/>
    <property type="match status" value="1"/>
</dbReference>
<dbReference type="InterPro" id="IPR043128">
    <property type="entry name" value="Rev_trsase/Diguanyl_cyclase"/>
</dbReference>
<dbReference type="Gene3D" id="3.30.70.270">
    <property type="match status" value="1"/>
</dbReference>
<evidence type="ECO:0000259" key="8">
    <source>
        <dbReference type="PROSITE" id="PS50887"/>
    </source>
</evidence>
<dbReference type="AlphaFoldDB" id="A0A841GTQ0"/>
<dbReference type="Pfam" id="PF00990">
    <property type="entry name" value="GGDEF"/>
    <property type="match status" value="1"/>
</dbReference>
<keyword evidence="2" id="KW-0902">Two-component regulatory system</keyword>
<evidence type="ECO:0000256" key="1">
    <source>
        <dbReference type="ARBA" id="ARBA00022553"/>
    </source>
</evidence>
<dbReference type="PROSITE" id="PS50110">
    <property type="entry name" value="RESPONSE_REGULATORY"/>
    <property type="match status" value="1"/>
</dbReference>
<dbReference type="InterPro" id="IPR011006">
    <property type="entry name" value="CheY-like_superfamily"/>
</dbReference>
<feature type="modified residue" description="4-aspartylphosphate" evidence="6">
    <location>
        <position position="52"/>
    </location>
</feature>
<dbReference type="RefSeq" id="WP_170039681.1">
    <property type="nucleotide sequence ID" value="NZ_JABDTL010000002.1"/>
</dbReference>
<dbReference type="InterPro" id="IPR039420">
    <property type="entry name" value="WalR-like"/>
</dbReference>
<keyword evidence="3" id="KW-0805">Transcription regulation</keyword>
<dbReference type="GO" id="GO:0005829">
    <property type="term" value="C:cytosol"/>
    <property type="evidence" value="ECO:0007669"/>
    <property type="project" value="TreeGrafter"/>
</dbReference>
<name>A0A841GTQ0_9BACT</name>
<gene>
    <name evidence="9" type="ORF">HNQ61_001616</name>
</gene>
<dbReference type="InterPro" id="IPR029787">
    <property type="entry name" value="Nucleotide_cyclase"/>
</dbReference>
<dbReference type="GO" id="GO:0032993">
    <property type="term" value="C:protein-DNA complex"/>
    <property type="evidence" value="ECO:0007669"/>
    <property type="project" value="TreeGrafter"/>
</dbReference>
<proteinExistence type="predicted"/>
<keyword evidence="5" id="KW-0804">Transcription</keyword>
<keyword evidence="10" id="KW-1185">Reference proteome</keyword>
<dbReference type="PANTHER" id="PTHR48111:SF1">
    <property type="entry name" value="TWO-COMPONENT RESPONSE REGULATOR ORR33"/>
    <property type="match status" value="1"/>
</dbReference>
<dbReference type="Gene3D" id="6.10.250.690">
    <property type="match status" value="1"/>
</dbReference>
<evidence type="ECO:0000256" key="2">
    <source>
        <dbReference type="ARBA" id="ARBA00023012"/>
    </source>
</evidence>
<dbReference type="SUPFAM" id="SSF55073">
    <property type="entry name" value="Nucleotide cyclase"/>
    <property type="match status" value="1"/>
</dbReference>
<dbReference type="NCBIfam" id="TIGR00254">
    <property type="entry name" value="GGDEF"/>
    <property type="match status" value="1"/>
</dbReference>
<keyword evidence="4" id="KW-0238">DNA-binding</keyword>
<comment type="caution">
    <text evidence="9">The sequence shown here is derived from an EMBL/GenBank/DDBJ whole genome shotgun (WGS) entry which is preliminary data.</text>
</comment>